<dbReference type="GO" id="GO:0005524">
    <property type="term" value="F:ATP binding"/>
    <property type="evidence" value="ECO:0007669"/>
    <property type="project" value="UniProtKB-KW"/>
</dbReference>
<keyword evidence="12" id="KW-0695">RNA-directed DNA polymerase</keyword>
<dbReference type="InterPro" id="IPR036397">
    <property type="entry name" value="RNaseH_sf"/>
</dbReference>
<dbReference type="GO" id="GO:0003964">
    <property type="term" value="F:RNA-directed DNA polymerase activity"/>
    <property type="evidence" value="ECO:0007669"/>
    <property type="project" value="UniProtKB-KW"/>
</dbReference>
<keyword evidence="13" id="KW-0239">DNA-directed DNA polymerase</keyword>
<name>A0A4Y2JPG2_ARAVE</name>
<dbReference type="Pfam" id="PF13976">
    <property type="entry name" value="gag_pre-integrs"/>
    <property type="match status" value="1"/>
</dbReference>
<dbReference type="GO" id="GO:0006310">
    <property type="term" value="P:DNA recombination"/>
    <property type="evidence" value="ECO:0007669"/>
    <property type="project" value="UniProtKB-KW"/>
</dbReference>
<dbReference type="Pfam" id="PF00665">
    <property type="entry name" value="rve"/>
    <property type="match status" value="1"/>
</dbReference>
<keyword evidence="3" id="KW-0645">Protease</keyword>
<keyword evidence="4" id="KW-0540">Nuclease</keyword>
<dbReference type="InterPro" id="IPR012337">
    <property type="entry name" value="RNaseH-like_sf"/>
</dbReference>
<keyword evidence="10" id="KW-0460">Magnesium</keyword>
<dbReference type="InterPro" id="IPR057670">
    <property type="entry name" value="SH3_retrovirus"/>
</dbReference>
<keyword evidence="2" id="KW-1188">Viral release from host cell</keyword>
<keyword evidence="16" id="KW-0863">Zinc-finger</keyword>
<dbReference type="Gene3D" id="3.30.890.10">
    <property type="entry name" value="Methyl-cpg-binding Protein 2, Chain A"/>
    <property type="match status" value="1"/>
</dbReference>
<evidence type="ECO:0000256" key="2">
    <source>
        <dbReference type="ARBA" id="ARBA00022612"/>
    </source>
</evidence>
<keyword evidence="11" id="KW-0229">DNA integration</keyword>
<dbReference type="Pfam" id="PF14223">
    <property type="entry name" value="Retrotran_gag_2"/>
    <property type="match status" value="1"/>
</dbReference>
<reference evidence="20 21" key="1">
    <citation type="journal article" date="2019" name="Sci. Rep.">
        <title>Orb-weaving spider Araneus ventricosus genome elucidates the spidroin gene catalogue.</title>
        <authorList>
            <person name="Kono N."/>
            <person name="Nakamura H."/>
            <person name="Ohtoshi R."/>
            <person name="Moran D.A.P."/>
            <person name="Shinohara A."/>
            <person name="Yoshida Y."/>
            <person name="Fujiwara M."/>
            <person name="Mori M."/>
            <person name="Tomita M."/>
            <person name="Arakawa K."/>
        </authorList>
    </citation>
    <scope>NUCLEOTIDE SEQUENCE [LARGE SCALE GENOMIC DNA]</scope>
</reference>
<dbReference type="PANTHER" id="PTHR42648:SF11">
    <property type="entry name" value="TRANSPOSON TY4-P GAG-POL POLYPROTEIN"/>
    <property type="match status" value="1"/>
</dbReference>
<sequence length="882" mass="100772">MATFNVQIEKLDANNYSNWAADIKYLLLDKDCWSIVTGTEEIPVLDPDKGITHRDLKEYRLRASTAISTIYLNISPEFRKIIEGTENARVAWDSLKKFFEPDNRSRHMQLFSEFLACKILPGENISLFAAKLLRLQEKLKGINHPIDEDYMCFQLLRYLPLRYDSIVQSILRWSDDKFKFNEIQLELVAEESRLQVRASDNNEEHIEAHSISSSRKSCRKSLVCFHCKRSGHFRNKCPELQKKVPSVSSGFDRIPSTSQDCGRSLPDTSPPNPSSNNQRRRRRTKIQNTNPSFHGNMSYLIQACTSEVSKASDTWVFDTAASHHFCKDKSIFNEYVPISDEKMTVAVEGVTIPIEGKGIVNLRFGHRILKFGEVMHSSKLNRNLISGPRLDRKGVVFEGGKGELRVKENGQLLFKAFLKDGLYEVNPNILNRKRVGFSANSVQKLDARLWHSRLAHIGSHTIQNTVKNKGVRGLKGYVDSNLNCEVCKLYKHRRTSFKATNFVRSKAPNDLIFMDTWGPIKVTGRNGERYYLSIIDDFSKKTSVYPLREKSEVFRVFKNHVSRAERFIGRKVKCIRTDNGSEFTNDNFKTFCADNGIKHEFTNIYTPEQNGVAERYNQTALDCSRCMLADSGLDNKFWPDAILCFTYVWNRICHKNQVKTPFELFGGYKPSVRHLKAFGATAYVGLPRQLRSSKLGPKAKKGILIGYAFRTKGYRIWFPDTDKVIETINVSFCEEDRGVKSRSGAVMGTNNVDESEDYNMVTIRSSLPSGYNLDSDSDSDSDCIKTSKALTPEQESGSPKVKCVEWIRKAVPRKDGSRTDIYYYEKGCNTRIRSVDTKKYCEDRNIEYIPSVFDFRASNTYEGIVPNRPNPYSLPNSSLCSS</sequence>
<dbReference type="PROSITE" id="PS50994">
    <property type="entry name" value="INTEGRASE"/>
    <property type="match status" value="1"/>
</dbReference>
<dbReference type="InterPro" id="IPR025724">
    <property type="entry name" value="GAG-pre-integrase_dom"/>
</dbReference>
<feature type="domain" description="Integrase catalytic" evidence="19">
    <location>
        <begin position="504"/>
        <end position="669"/>
    </location>
</feature>
<dbReference type="InterPro" id="IPR001584">
    <property type="entry name" value="Integrase_cat-core"/>
</dbReference>
<dbReference type="Proteomes" id="UP000499080">
    <property type="component" value="Unassembled WGS sequence"/>
</dbReference>
<dbReference type="InterPro" id="IPR036875">
    <property type="entry name" value="Znf_CCHC_sf"/>
</dbReference>
<dbReference type="InterPro" id="IPR054722">
    <property type="entry name" value="PolX-like_BBD"/>
</dbReference>
<organism evidence="20 21">
    <name type="scientific">Araneus ventricosus</name>
    <name type="common">Orbweaver spider</name>
    <name type="synonym">Epeira ventricosa</name>
    <dbReference type="NCBI Taxonomy" id="182803"/>
    <lineage>
        <taxon>Eukaryota</taxon>
        <taxon>Metazoa</taxon>
        <taxon>Ecdysozoa</taxon>
        <taxon>Arthropoda</taxon>
        <taxon>Chelicerata</taxon>
        <taxon>Arachnida</taxon>
        <taxon>Araneae</taxon>
        <taxon>Araneomorphae</taxon>
        <taxon>Entelegynae</taxon>
        <taxon>Araneoidea</taxon>
        <taxon>Araneidae</taxon>
        <taxon>Araneus</taxon>
    </lineage>
</organism>
<comment type="caution">
    <text evidence="20">The sequence shown here is derived from an EMBL/GenBank/DDBJ whole genome shotgun (WGS) entry which is preliminary data.</text>
</comment>
<evidence type="ECO:0000256" key="6">
    <source>
        <dbReference type="ARBA" id="ARBA00022741"/>
    </source>
</evidence>
<evidence type="ECO:0000256" key="15">
    <source>
        <dbReference type="ARBA" id="ARBA00023172"/>
    </source>
</evidence>
<dbReference type="SUPFAM" id="SSF57756">
    <property type="entry name" value="Retrovirus zinc finger-like domains"/>
    <property type="match status" value="1"/>
</dbReference>
<evidence type="ECO:0000256" key="10">
    <source>
        <dbReference type="ARBA" id="ARBA00022842"/>
    </source>
</evidence>
<dbReference type="GO" id="GO:0003676">
    <property type="term" value="F:nucleic acid binding"/>
    <property type="evidence" value="ECO:0007669"/>
    <property type="project" value="InterPro"/>
</dbReference>
<keyword evidence="13" id="KW-0808">Transferase</keyword>
<evidence type="ECO:0000313" key="20">
    <source>
        <dbReference type="EMBL" id="GBM91930.1"/>
    </source>
</evidence>
<evidence type="ECO:0000256" key="16">
    <source>
        <dbReference type="PROSITE-ProRule" id="PRU00047"/>
    </source>
</evidence>
<evidence type="ECO:0000256" key="5">
    <source>
        <dbReference type="ARBA" id="ARBA00022723"/>
    </source>
</evidence>
<keyword evidence="21" id="KW-1185">Reference proteome</keyword>
<evidence type="ECO:0000259" key="19">
    <source>
        <dbReference type="PROSITE" id="PS50994"/>
    </source>
</evidence>
<dbReference type="PROSITE" id="PS50158">
    <property type="entry name" value="ZF_CCHC"/>
    <property type="match status" value="1"/>
</dbReference>
<dbReference type="EMBL" id="BGPR01111393">
    <property type="protein sequence ID" value="GBM91930.1"/>
    <property type="molecule type" value="Genomic_DNA"/>
</dbReference>
<dbReference type="SUPFAM" id="SSF53098">
    <property type="entry name" value="Ribonuclease H-like"/>
    <property type="match status" value="1"/>
</dbReference>
<keyword evidence="8" id="KW-0378">Hydrolase</keyword>
<keyword evidence="15" id="KW-0233">DNA recombination</keyword>
<dbReference type="InterPro" id="IPR001878">
    <property type="entry name" value="Znf_CCHC"/>
</dbReference>
<dbReference type="GO" id="GO:0003887">
    <property type="term" value="F:DNA-directed DNA polymerase activity"/>
    <property type="evidence" value="ECO:0007669"/>
    <property type="project" value="UniProtKB-KW"/>
</dbReference>
<evidence type="ECO:0000256" key="7">
    <source>
        <dbReference type="ARBA" id="ARBA00022759"/>
    </source>
</evidence>
<evidence type="ECO:0000256" key="11">
    <source>
        <dbReference type="ARBA" id="ARBA00022908"/>
    </source>
</evidence>
<evidence type="ECO:0000256" key="12">
    <source>
        <dbReference type="ARBA" id="ARBA00022918"/>
    </source>
</evidence>
<keyword evidence="7" id="KW-0255">Endonuclease</keyword>
<proteinExistence type="predicted"/>
<keyword evidence="13" id="KW-0548">Nucleotidyltransferase</keyword>
<evidence type="ECO:0000256" key="1">
    <source>
        <dbReference type="ARBA" id="ARBA00002180"/>
    </source>
</evidence>
<evidence type="ECO:0000256" key="17">
    <source>
        <dbReference type="SAM" id="MobiDB-lite"/>
    </source>
</evidence>
<keyword evidence="16" id="KW-0862">Zinc</keyword>
<accession>A0A4Y2JPG2</accession>
<dbReference type="AlphaFoldDB" id="A0A4Y2JPG2"/>
<dbReference type="Pfam" id="PF25597">
    <property type="entry name" value="SH3_retrovirus"/>
    <property type="match status" value="1"/>
</dbReference>
<dbReference type="Gene3D" id="3.30.420.10">
    <property type="entry name" value="Ribonuclease H-like superfamily/Ribonuclease H"/>
    <property type="match status" value="1"/>
</dbReference>
<dbReference type="GO" id="GO:0008270">
    <property type="term" value="F:zinc ion binding"/>
    <property type="evidence" value="ECO:0007669"/>
    <property type="project" value="UniProtKB-KW"/>
</dbReference>
<dbReference type="InterPro" id="IPR039537">
    <property type="entry name" value="Retrotran_Ty1/copia-like"/>
</dbReference>
<protein>
    <submittedName>
        <fullName evidence="20">Retrovirus-related Pol polyprotein from transposon TNT 1-94</fullName>
    </submittedName>
</protein>
<dbReference type="PANTHER" id="PTHR42648">
    <property type="entry name" value="TRANSPOSASE, PUTATIVE-RELATED"/>
    <property type="match status" value="1"/>
</dbReference>
<keyword evidence="5" id="KW-0479">Metal-binding</keyword>
<dbReference type="Pfam" id="PF22936">
    <property type="entry name" value="Pol_BBD"/>
    <property type="match status" value="1"/>
</dbReference>
<evidence type="ECO:0000256" key="3">
    <source>
        <dbReference type="ARBA" id="ARBA00022670"/>
    </source>
</evidence>
<evidence type="ECO:0000259" key="18">
    <source>
        <dbReference type="PROSITE" id="PS50158"/>
    </source>
</evidence>
<evidence type="ECO:0000256" key="8">
    <source>
        <dbReference type="ARBA" id="ARBA00022801"/>
    </source>
</evidence>
<dbReference type="GO" id="GO:0015074">
    <property type="term" value="P:DNA integration"/>
    <property type="evidence" value="ECO:0007669"/>
    <property type="project" value="UniProtKB-KW"/>
</dbReference>
<dbReference type="GO" id="GO:0008233">
    <property type="term" value="F:peptidase activity"/>
    <property type="evidence" value="ECO:0007669"/>
    <property type="project" value="UniProtKB-KW"/>
</dbReference>
<evidence type="ECO:0000256" key="13">
    <source>
        <dbReference type="ARBA" id="ARBA00022932"/>
    </source>
</evidence>
<evidence type="ECO:0000256" key="4">
    <source>
        <dbReference type="ARBA" id="ARBA00022722"/>
    </source>
</evidence>
<evidence type="ECO:0000256" key="9">
    <source>
        <dbReference type="ARBA" id="ARBA00022840"/>
    </source>
</evidence>
<comment type="function">
    <text evidence="1">The aspartyl protease (PR) mediates the proteolytic cleavages of the Gag and Gag-Pol polyproteins after assembly of the VLP.</text>
</comment>
<feature type="domain" description="CCHC-type" evidence="18">
    <location>
        <begin position="224"/>
        <end position="239"/>
    </location>
</feature>
<keyword evidence="9" id="KW-0067">ATP-binding</keyword>
<evidence type="ECO:0000256" key="14">
    <source>
        <dbReference type="ARBA" id="ARBA00023113"/>
    </source>
</evidence>
<gene>
    <name evidence="20" type="primary">POLX_2450</name>
    <name evidence="20" type="ORF">AVEN_238150_1</name>
</gene>
<keyword evidence="14" id="KW-0917">Virion maturation</keyword>
<dbReference type="GO" id="GO:0006508">
    <property type="term" value="P:proteolysis"/>
    <property type="evidence" value="ECO:0007669"/>
    <property type="project" value="UniProtKB-KW"/>
</dbReference>
<feature type="region of interest" description="Disordered" evidence="17">
    <location>
        <begin position="772"/>
        <end position="796"/>
    </location>
</feature>
<keyword evidence="6" id="KW-0547">Nucleotide-binding</keyword>
<dbReference type="GO" id="GO:0004519">
    <property type="term" value="F:endonuclease activity"/>
    <property type="evidence" value="ECO:0007669"/>
    <property type="project" value="UniProtKB-KW"/>
</dbReference>
<evidence type="ECO:0000313" key="21">
    <source>
        <dbReference type="Proteomes" id="UP000499080"/>
    </source>
</evidence>
<feature type="region of interest" description="Disordered" evidence="17">
    <location>
        <begin position="246"/>
        <end position="293"/>
    </location>
</feature>